<proteinExistence type="predicted"/>
<feature type="compositionally biased region" description="Low complexity" evidence="1">
    <location>
        <begin position="98"/>
        <end position="108"/>
    </location>
</feature>
<evidence type="ECO:0000313" key="3">
    <source>
        <dbReference type="Proteomes" id="UP001595453"/>
    </source>
</evidence>
<feature type="compositionally biased region" description="Pro residues" evidence="1">
    <location>
        <begin position="49"/>
        <end position="59"/>
    </location>
</feature>
<gene>
    <name evidence="2" type="ORF">ACFOEE_01200</name>
</gene>
<organism evidence="2 3">
    <name type="scientific">Pseudoalteromonas fenneropenaei</name>
    <dbReference type="NCBI Taxonomy" id="1737459"/>
    <lineage>
        <taxon>Bacteria</taxon>
        <taxon>Pseudomonadati</taxon>
        <taxon>Pseudomonadota</taxon>
        <taxon>Gammaproteobacteria</taxon>
        <taxon>Alteromonadales</taxon>
        <taxon>Pseudoalteromonadaceae</taxon>
        <taxon>Pseudoalteromonas</taxon>
    </lineage>
</organism>
<evidence type="ECO:0008006" key="4">
    <source>
        <dbReference type="Google" id="ProtNLM"/>
    </source>
</evidence>
<dbReference type="RefSeq" id="WP_377120070.1">
    <property type="nucleotide sequence ID" value="NZ_JBHRSD010000001.1"/>
</dbReference>
<evidence type="ECO:0000313" key="2">
    <source>
        <dbReference type="EMBL" id="MFC3031140.1"/>
    </source>
</evidence>
<accession>A0ABV7CEY2</accession>
<comment type="caution">
    <text evidence="2">The sequence shown here is derived from an EMBL/GenBank/DDBJ whole genome shotgun (WGS) entry which is preliminary data.</text>
</comment>
<feature type="region of interest" description="Disordered" evidence="1">
    <location>
        <begin position="89"/>
        <end position="108"/>
    </location>
</feature>
<protein>
    <recommendedName>
        <fullName evidence="4">DUF4124 domain-containing protein</fullName>
    </recommendedName>
</protein>
<evidence type="ECO:0000256" key="1">
    <source>
        <dbReference type="SAM" id="MobiDB-lite"/>
    </source>
</evidence>
<dbReference type="EMBL" id="JBHRSD010000001">
    <property type="protein sequence ID" value="MFC3031140.1"/>
    <property type="molecule type" value="Genomic_DNA"/>
</dbReference>
<dbReference type="Proteomes" id="UP001595453">
    <property type="component" value="Unassembled WGS sequence"/>
</dbReference>
<name>A0ABV7CEY2_9GAMM</name>
<keyword evidence="3" id="KW-1185">Reference proteome</keyword>
<reference evidence="3" key="1">
    <citation type="journal article" date="2019" name="Int. J. Syst. Evol. Microbiol.">
        <title>The Global Catalogue of Microorganisms (GCM) 10K type strain sequencing project: providing services to taxonomists for standard genome sequencing and annotation.</title>
        <authorList>
            <consortium name="The Broad Institute Genomics Platform"/>
            <consortium name="The Broad Institute Genome Sequencing Center for Infectious Disease"/>
            <person name="Wu L."/>
            <person name="Ma J."/>
        </authorList>
    </citation>
    <scope>NUCLEOTIDE SEQUENCE [LARGE SCALE GENOMIC DNA]</scope>
    <source>
        <strain evidence="3">KCTC 42730</strain>
    </source>
</reference>
<feature type="region of interest" description="Disordered" evidence="1">
    <location>
        <begin position="49"/>
        <end position="77"/>
    </location>
</feature>
<sequence length="243" mass="26298">MTVWLRTLLLSIFFHLMLFWLLSRAIVTPELTQQTPALKTYLVMEPPSQLPEPALPSPPKEAAVAPTPQGPTPKELLPKAADDAVIGAEQPAEPTTSSPPVQQQAPVSASVVAGPEPITTSAANPAGKVLNISPQQILDNLRTQQLDSFLAEKTAPAGKAQPARLRVPTEHAQTITDKRVVVSKNALWTEYQDGDSCYKEMNADPNVPGSRPWIAPVNCNNSTIKASYDEIMKKWLPAAKGTR</sequence>